<dbReference type="SUPFAM" id="SSF52540">
    <property type="entry name" value="P-loop containing nucleoside triphosphate hydrolases"/>
    <property type="match status" value="1"/>
</dbReference>
<keyword evidence="2" id="KW-1185">Reference proteome</keyword>
<dbReference type="STRING" id="626523.GCWU000342_00817"/>
<dbReference type="EMBL" id="ACIP02000001">
    <property type="protein sequence ID" value="EEP29459.1"/>
    <property type="molecule type" value="Genomic_DNA"/>
</dbReference>
<organism evidence="1 2">
    <name type="scientific">Shuttleworthella satelles DSM 14600</name>
    <dbReference type="NCBI Taxonomy" id="626523"/>
    <lineage>
        <taxon>Bacteria</taxon>
        <taxon>Bacillati</taxon>
        <taxon>Bacillota</taxon>
        <taxon>Clostridia</taxon>
        <taxon>Lachnospirales</taxon>
        <taxon>Lachnospiraceae</taxon>
        <taxon>Shuttleworthella</taxon>
    </lineage>
</organism>
<dbReference type="AlphaFoldDB" id="C4GA12"/>
<proteinExistence type="predicted"/>
<gene>
    <name evidence="1" type="ORF">GCWU000342_00817</name>
</gene>
<evidence type="ECO:0008006" key="3">
    <source>
        <dbReference type="Google" id="ProtNLM"/>
    </source>
</evidence>
<dbReference type="HOGENOM" id="CLU_065155_3_1_9"/>
<dbReference type="RefSeq" id="WP_006905847.1">
    <property type="nucleotide sequence ID" value="NZ_GG665866.1"/>
</dbReference>
<protein>
    <recommendedName>
        <fullName evidence="3">Cytidylate kinase-like family protein</fullName>
    </recommendedName>
</protein>
<accession>C4GA12</accession>
<dbReference type="Proteomes" id="UP000003494">
    <property type="component" value="Unassembled WGS sequence"/>
</dbReference>
<evidence type="ECO:0000313" key="2">
    <source>
        <dbReference type="Proteomes" id="UP000003494"/>
    </source>
</evidence>
<evidence type="ECO:0000313" key="1">
    <source>
        <dbReference type="EMBL" id="EEP29459.1"/>
    </source>
</evidence>
<dbReference type="InterPro" id="IPR027417">
    <property type="entry name" value="P-loop_NTPase"/>
</dbReference>
<comment type="caution">
    <text evidence="1">The sequence shown here is derived from an EMBL/GenBank/DDBJ whole genome shotgun (WGS) entry which is preliminary data.</text>
</comment>
<reference evidence="1" key="1">
    <citation type="submission" date="2009-04" db="EMBL/GenBank/DDBJ databases">
        <authorList>
            <person name="Weinstock G."/>
            <person name="Sodergren E."/>
            <person name="Clifton S."/>
            <person name="Fulton L."/>
            <person name="Fulton B."/>
            <person name="Courtney L."/>
            <person name="Fronick C."/>
            <person name="Harrison M."/>
            <person name="Strong C."/>
            <person name="Farmer C."/>
            <person name="Delahaunty K."/>
            <person name="Markovic C."/>
            <person name="Hall O."/>
            <person name="Minx P."/>
            <person name="Tomlinson C."/>
            <person name="Mitreva M."/>
            <person name="Nelson J."/>
            <person name="Hou S."/>
            <person name="Wollam A."/>
            <person name="Pepin K.H."/>
            <person name="Johnson M."/>
            <person name="Bhonagiri V."/>
            <person name="Nash W.E."/>
            <person name="Warren W."/>
            <person name="Chinwalla A."/>
            <person name="Mardis E.R."/>
            <person name="Wilson R.K."/>
        </authorList>
    </citation>
    <scope>NUCLEOTIDE SEQUENCE [LARGE SCALE GENOMIC DNA]</scope>
    <source>
        <strain evidence="1">DSM 14600</strain>
    </source>
</reference>
<dbReference type="Pfam" id="PF13189">
    <property type="entry name" value="Cytidylate_kin2"/>
    <property type="match status" value="1"/>
</dbReference>
<dbReference type="eggNOG" id="COG1102">
    <property type="taxonomic scope" value="Bacteria"/>
</dbReference>
<name>C4GA12_9FIRM</name>
<sequence length="206" mass="23358">MERQLPVITISRQYAAYGSTIARKLSERLGIPFYDKDFQKRAALESGYGEDEVAREGEEISRGSMFLNTVLNNSAAYTSSHDEINRAQRKLILELAREHPCIIIGRCSDYTLKQAGIDVFRVFLHADLKSRKAHAKELGGYTGDVLKYIAHRDQLRENYCKQYTGHVMGDSRHYEISLDVGAIGIETCVDVLAKIITEKYGVNHER</sequence>
<dbReference type="Gene3D" id="3.40.50.300">
    <property type="entry name" value="P-loop containing nucleotide triphosphate hydrolases"/>
    <property type="match status" value="1"/>
</dbReference>